<comment type="caution">
    <text evidence="8">Lacks conserved residue(s) required for the propagation of feature annotation.</text>
</comment>
<dbReference type="PANTHER" id="PTHR21091:SF169">
    <property type="entry name" value="UROPORPHYRINOGEN DECARBOXYLASE"/>
    <property type="match status" value="1"/>
</dbReference>
<evidence type="ECO:0000256" key="9">
    <source>
        <dbReference type="RuleBase" id="RU000554"/>
    </source>
</evidence>
<evidence type="ECO:0000259" key="12">
    <source>
        <dbReference type="PROSITE" id="PS00907"/>
    </source>
</evidence>
<dbReference type="InterPro" id="IPR006361">
    <property type="entry name" value="Uroporphyrinogen_deCO2ase_HemE"/>
</dbReference>
<keyword evidence="5 8" id="KW-0210">Decarboxylase</keyword>
<dbReference type="GO" id="GO:0004853">
    <property type="term" value="F:uroporphyrinogen decarboxylase activity"/>
    <property type="evidence" value="ECO:0007669"/>
    <property type="project" value="UniProtKB-UniRule"/>
</dbReference>
<dbReference type="InterPro" id="IPR000257">
    <property type="entry name" value="Uroporphyrinogen_deCOase"/>
</dbReference>
<comment type="function">
    <text evidence="8">Catalyzes the decarboxylation of four acetate groups of uroporphyrinogen-III to yield coproporphyrinogen-III.</text>
</comment>
<keyword evidence="6 8" id="KW-0456">Lyase</keyword>
<reference evidence="13 14" key="1">
    <citation type="submission" date="2020-05" db="EMBL/GenBank/DDBJ databases">
        <title>Complete genome sequence of Gemmatimonas greenlandica TET16.</title>
        <authorList>
            <person name="Zeng Y."/>
        </authorList>
    </citation>
    <scope>NUCLEOTIDE SEQUENCE [LARGE SCALE GENOMIC DNA]</scope>
    <source>
        <strain evidence="13 14">TET16</strain>
    </source>
</reference>
<dbReference type="CDD" id="cd00717">
    <property type="entry name" value="URO-D"/>
    <property type="match status" value="1"/>
</dbReference>
<evidence type="ECO:0000256" key="8">
    <source>
        <dbReference type="HAMAP-Rule" id="MF_00218"/>
    </source>
</evidence>
<feature type="binding site" evidence="8">
    <location>
        <position position="214"/>
    </location>
    <ligand>
        <name>substrate</name>
    </ligand>
</feature>
<evidence type="ECO:0000256" key="5">
    <source>
        <dbReference type="ARBA" id="ARBA00022793"/>
    </source>
</evidence>
<dbReference type="InterPro" id="IPR038071">
    <property type="entry name" value="UROD/MetE-like_sf"/>
</dbReference>
<dbReference type="Pfam" id="PF01208">
    <property type="entry name" value="URO-D"/>
    <property type="match status" value="1"/>
</dbReference>
<dbReference type="PANTHER" id="PTHR21091">
    <property type="entry name" value="METHYLTETRAHYDROFOLATE:HOMOCYSTEINE METHYLTRANSFERASE RELATED"/>
    <property type="match status" value="1"/>
</dbReference>
<keyword evidence="14" id="KW-1185">Reference proteome</keyword>
<evidence type="ECO:0000313" key="14">
    <source>
        <dbReference type="Proteomes" id="UP000500938"/>
    </source>
</evidence>
<evidence type="ECO:0000256" key="2">
    <source>
        <dbReference type="ARBA" id="ARBA00009935"/>
    </source>
</evidence>
<evidence type="ECO:0000256" key="6">
    <source>
        <dbReference type="ARBA" id="ARBA00023239"/>
    </source>
</evidence>
<dbReference type="SUPFAM" id="SSF51726">
    <property type="entry name" value="UROD/MetE-like"/>
    <property type="match status" value="1"/>
</dbReference>
<accession>A0A6M4IKR7</accession>
<dbReference type="EC" id="4.1.1.37" evidence="3 8"/>
<evidence type="ECO:0000259" key="11">
    <source>
        <dbReference type="PROSITE" id="PS00906"/>
    </source>
</evidence>
<evidence type="ECO:0000256" key="3">
    <source>
        <dbReference type="ARBA" id="ARBA00012288"/>
    </source>
</evidence>
<feature type="site" description="Transition state stabilizer" evidence="8">
    <location>
        <position position="82"/>
    </location>
</feature>
<dbReference type="PROSITE" id="PS00907">
    <property type="entry name" value="UROD_2"/>
    <property type="match status" value="1"/>
</dbReference>
<keyword evidence="7 8" id="KW-0627">Porphyrin biosynthesis</keyword>
<organism evidence="13 14">
    <name type="scientific">Gemmatimonas groenlandica</name>
    <dbReference type="NCBI Taxonomy" id="2732249"/>
    <lineage>
        <taxon>Bacteria</taxon>
        <taxon>Pseudomonadati</taxon>
        <taxon>Gemmatimonadota</taxon>
        <taxon>Gemmatimonadia</taxon>
        <taxon>Gemmatimonadales</taxon>
        <taxon>Gemmatimonadaceae</taxon>
        <taxon>Gemmatimonas</taxon>
    </lineage>
</organism>
<dbReference type="RefSeq" id="WP_171225055.1">
    <property type="nucleotide sequence ID" value="NZ_CP053085.1"/>
</dbReference>
<sequence>MSSTPAPSSPANDLLLRALRREAVERPPVWMMRQAGRYLPQYRAVRAKSDFLTMCRTPELAVEVTLQPLDLVGVDAAIIFSDILVIPEAMGMHLTLDEGIGPQFPSPLRSLKDLDQLHAVDPQEHLKYVLDALKLARREIDGKVPLIGFAGSPWTLAAYMVEGKGTKQFAVAKRMLYENPEMAHALLGKIADAVGEYLVAQVGAGAQVVQLFESWAGALGPEEFRTFALPYLARCAQKAREAGVPVIVFAPGAGWALAEIAAATNADAIGVDWHTSPMDARRQLDPFRVAMQGNLDPCALYGPPAEIRRRTHAMIRAFGPIGHIANLGHGILPDVSPDHARAFIDAVKEWKWTEEEIAAAQRQTAAWTNELAGAR</sequence>
<proteinExistence type="inferred from homology"/>
<name>A0A6M4IKR7_9BACT</name>
<dbReference type="NCBIfam" id="TIGR01464">
    <property type="entry name" value="hemE"/>
    <property type="match status" value="1"/>
</dbReference>
<evidence type="ECO:0000256" key="7">
    <source>
        <dbReference type="ARBA" id="ARBA00023244"/>
    </source>
</evidence>
<dbReference type="GO" id="GO:0006782">
    <property type="term" value="P:protoporphyrinogen IX biosynthetic process"/>
    <property type="evidence" value="ECO:0007669"/>
    <property type="project" value="UniProtKB-UniRule"/>
</dbReference>
<feature type="binding site" evidence="8">
    <location>
        <position position="329"/>
    </location>
    <ligand>
        <name>substrate</name>
    </ligand>
</feature>
<dbReference type="Proteomes" id="UP000500938">
    <property type="component" value="Chromosome"/>
</dbReference>
<dbReference type="Gene3D" id="3.20.20.210">
    <property type="match status" value="1"/>
</dbReference>
<dbReference type="AlphaFoldDB" id="A0A6M4IKR7"/>
<dbReference type="HAMAP" id="MF_00218">
    <property type="entry name" value="URO_D"/>
    <property type="match status" value="1"/>
</dbReference>
<evidence type="ECO:0000313" key="13">
    <source>
        <dbReference type="EMBL" id="QJR35624.1"/>
    </source>
</evidence>
<comment type="pathway">
    <text evidence="1 8 9">Porphyrin-containing compound metabolism; protoporphyrin-IX biosynthesis; coproporphyrinogen-III from 5-aminolevulinate: step 4/4.</text>
</comment>
<comment type="similarity">
    <text evidence="2 8 10">Belongs to the uroporphyrinogen decarboxylase family.</text>
</comment>
<dbReference type="KEGG" id="ggr:HKW67_08935"/>
<comment type="subunit">
    <text evidence="8">Homodimer.</text>
</comment>
<feature type="domain" description="Uroporphyrinogen decarboxylase (URO-D)" evidence="11">
    <location>
        <begin position="28"/>
        <end position="37"/>
    </location>
</feature>
<feature type="domain" description="Uroporphyrinogen decarboxylase (URO-D)" evidence="12">
    <location>
        <begin position="147"/>
        <end position="163"/>
    </location>
</feature>
<comment type="catalytic activity">
    <reaction evidence="8 9">
        <text>uroporphyrinogen III + 4 H(+) = coproporphyrinogen III + 4 CO2</text>
        <dbReference type="Rhea" id="RHEA:19865"/>
        <dbReference type="ChEBI" id="CHEBI:15378"/>
        <dbReference type="ChEBI" id="CHEBI:16526"/>
        <dbReference type="ChEBI" id="CHEBI:57308"/>
        <dbReference type="ChEBI" id="CHEBI:57309"/>
        <dbReference type="EC" id="4.1.1.37"/>
    </reaction>
</comment>
<evidence type="ECO:0000256" key="4">
    <source>
        <dbReference type="ARBA" id="ARBA00022490"/>
    </source>
</evidence>
<dbReference type="UniPathway" id="UPA00251">
    <property type="reaction ID" value="UER00321"/>
</dbReference>
<evidence type="ECO:0000256" key="1">
    <source>
        <dbReference type="ARBA" id="ARBA00004804"/>
    </source>
</evidence>
<feature type="binding site" evidence="8">
    <location>
        <position position="159"/>
    </location>
    <ligand>
        <name>substrate</name>
    </ligand>
</feature>
<keyword evidence="4 8" id="KW-0963">Cytoplasm</keyword>
<gene>
    <name evidence="8 13" type="primary">hemE</name>
    <name evidence="13" type="ORF">HKW67_08935</name>
</gene>
<dbReference type="EMBL" id="CP053085">
    <property type="protein sequence ID" value="QJR35624.1"/>
    <property type="molecule type" value="Genomic_DNA"/>
</dbReference>
<comment type="subcellular location">
    <subcellularLocation>
        <location evidence="8">Cytoplasm</location>
    </subcellularLocation>
</comment>
<dbReference type="PROSITE" id="PS00906">
    <property type="entry name" value="UROD_1"/>
    <property type="match status" value="1"/>
</dbReference>
<dbReference type="GO" id="GO:0005829">
    <property type="term" value="C:cytosol"/>
    <property type="evidence" value="ECO:0007669"/>
    <property type="project" value="TreeGrafter"/>
</dbReference>
<feature type="binding site" evidence="8">
    <location>
        <begin position="33"/>
        <end position="37"/>
    </location>
    <ligand>
        <name>substrate</name>
    </ligand>
</feature>
<dbReference type="FunFam" id="3.20.20.210:FF:000007">
    <property type="entry name" value="Uroporphyrinogen decarboxylase"/>
    <property type="match status" value="1"/>
</dbReference>
<feature type="binding site" evidence="8">
    <location>
        <position position="82"/>
    </location>
    <ligand>
        <name>substrate</name>
    </ligand>
</feature>
<protein>
    <recommendedName>
        <fullName evidence="3 8">Uroporphyrinogen decarboxylase</fullName>
        <shortName evidence="8">UPD</shortName>
        <shortName evidence="8">URO-D</shortName>
        <ecNumber evidence="3 8">4.1.1.37</ecNumber>
    </recommendedName>
</protein>
<evidence type="ECO:0000256" key="10">
    <source>
        <dbReference type="RuleBase" id="RU004169"/>
    </source>
</evidence>